<dbReference type="Pfam" id="PF07992">
    <property type="entry name" value="Pyr_redox_2"/>
    <property type="match status" value="1"/>
</dbReference>
<keyword evidence="2" id="KW-0285">Flavoprotein</keyword>
<dbReference type="Gene3D" id="3.50.50.100">
    <property type="match status" value="1"/>
</dbReference>
<dbReference type="GO" id="GO:0004174">
    <property type="term" value="F:electron-transferring-flavoprotein dehydrogenase activity"/>
    <property type="evidence" value="ECO:0007669"/>
    <property type="project" value="TreeGrafter"/>
</dbReference>
<comment type="caution">
    <text evidence="6">The sequence shown here is derived from an EMBL/GenBank/DDBJ whole genome shotgun (WGS) entry which is preliminary data.</text>
</comment>
<evidence type="ECO:0000256" key="4">
    <source>
        <dbReference type="ARBA" id="ARBA00023002"/>
    </source>
</evidence>
<accession>A0A8H5B8Q5</accession>
<dbReference type="PRINTS" id="PR00469">
    <property type="entry name" value="PNDRDTASEII"/>
</dbReference>
<keyword evidence="4" id="KW-0560">Oxidoreductase</keyword>
<dbReference type="PANTHER" id="PTHR43735:SF3">
    <property type="entry name" value="FERROPTOSIS SUPPRESSOR PROTEIN 1"/>
    <property type="match status" value="1"/>
</dbReference>
<evidence type="ECO:0000313" key="7">
    <source>
        <dbReference type="Proteomes" id="UP000541558"/>
    </source>
</evidence>
<protein>
    <recommendedName>
        <fullName evidence="5">FAD/NAD(P)-binding domain-containing protein</fullName>
    </recommendedName>
</protein>
<dbReference type="SUPFAM" id="SSF51905">
    <property type="entry name" value="FAD/NAD(P)-binding domain"/>
    <property type="match status" value="1"/>
</dbReference>
<dbReference type="PANTHER" id="PTHR43735">
    <property type="entry name" value="APOPTOSIS-INDUCING FACTOR 1"/>
    <property type="match status" value="1"/>
</dbReference>
<evidence type="ECO:0000256" key="3">
    <source>
        <dbReference type="ARBA" id="ARBA00022827"/>
    </source>
</evidence>
<dbReference type="EMBL" id="JAACJK010000179">
    <property type="protein sequence ID" value="KAF5318331.1"/>
    <property type="molecule type" value="Genomic_DNA"/>
</dbReference>
<keyword evidence="7" id="KW-1185">Reference proteome</keyword>
<sequence>MSTPEVEKPNVVVVGGGAAGILIVRHLTAKLDLAKYNLVLVTATPYYTHHPACIRMLVSSAGSLEDAAQIPYDTLLTRGGKQLKCRVVVRKVVGIAEELPNGRGNGSGSGGGGRVDLEGGESVEFSVVVLATGCSWEGPLAFPYGTKEEVGAWVKEWKERFEKAEDIVIVGGGATGLGVTSSLIAEFAGELRDLSQTKRITIVHDEPLLLSNAYPDSFRKTVAKDVRRRDVAVIVDDSISSLEISEASTIRTEKGRLLVADLVIPCRGPRPNTDYLARLGDESIAATGHVKVIPTFQLSGHPRIFAAGDIVDWDEQKQAEKYGAHADVVVKNVLDILRGKQPNALYRGCYESITIANGKSGGNTYYSFWGPELQFGDLVSTAKKSKSLKVHSTRRQLRLIV</sequence>
<proteinExistence type="inferred from homology"/>
<dbReference type="GO" id="GO:0050660">
    <property type="term" value="F:flavin adenine dinucleotide binding"/>
    <property type="evidence" value="ECO:0007669"/>
    <property type="project" value="TreeGrafter"/>
</dbReference>
<dbReference type="InterPro" id="IPR023753">
    <property type="entry name" value="FAD/NAD-binding_dom"/>
</dbReference>
<dbReference type="Proteomes" id="UP000541558">
    <property type="component" value="Unassembled WGS sequence"/>
</dbReference>
<feature type="domain" description="FAD/NAD(P)-binding" evidence="5">
    <location>
        <begin position="10"/>
        <end position="316"/>
    </location>
</feature>
<dbReference type="AlphaFoldDB" id="A0A8H5B8Q5"/>
<dbReference type="PRINTS" id="PR00368">
    <property type="entry name" value="FADPNR"/>
</dbReference>
<comment type="similarity">
    <text evidence="1">Belongs to the FAD-dependent oxidoreductase family.</text>
</comment>
<keyword evidence="3" id="KW-0274">FAD</keyword>
<evidence type="ECO:0000256" key="2">
    <source>
        <dbReference type="ARBA" id="ARBA00022630"/>
    </source>
</evidence>
<dbReference type="GO" id="GO:0005737">
    <property type="term" value="C:cytoplasm"/>
    <property type="evidence" value="ECO:0007669"/>
    <property type="project" value="TreeGrafter"/>
</dbReference>
<gene>
    <name evidence="6" type="ORF">D9611_014248</name>
</gene>
<organism evidence="6 7">
    <name type="scientific">Ephemerocybe angulata</name>
    <dbReference type="NCBI Taxonomy" id="980116"/>
    <lineage>
        <taxon>Eukaryota</taxon>
        <taxon>Fungi</taxon>
        <taxon>Dikarya</taxon>
        <taxon>Basidiomycota</taxon>
        <taxon>Agaricomycotina</taxon>
        <taxon>Agaricomycetes</taxon>
        <taxon>Agaricomycetidae</taxon>
        <taxon>Agaricales</taxon>
        <taxon>Agaricineae</taxon>
        <taxon>Psathyrellaceae</taxon>
        <taxon>Ephemerocybe</taxon>
    </lineage>
</organism>
<dbReference type="InterPro" id="IPR036188">
    <property type="entry name" value="FAD/NAD-bd_sf"/>
</dbReference>
<evidence type="ECO:0000313" key="6">
    <source>
        <dbReference type="EMBL" id="KAF5318331.1"/>
    </source>
</evidence>
<reference evidence="6 7" key="1">
    <citation type="journal article" date="2020" name="ISME J.">
        <title>Uncovering the hidden diversity of litter-decomposition mechanisms in mushroom-forming fungi.</title>
        <authorList>
            <person name="Floudas D."/>
            <person name="Bentzer J."/>
            <person name="Ahren D."/>
            <person name="Johansson T."/>
            <person name="Persson P."/>
            <person name="Tunlid A."/>
        </authorList>
    </citation>
    <scope>NUCLEOTIDE SEQUENCE [LARGE SCALE GENOMIC DNA]</scope>
    <source>
        <strain evidence="6 7">CBS 175.51</strain>
    </source>
</reference>
<evidence type="ECO:0000256" key="1">
    <source>
        <dbReference type="ARBA" id="ARBA00006442"/>
    </source>
</evidence>
<evidence type="ECO:0000259" key="5">
    <source>
        <dbReference type="Pfam" id="PF07992"/>
    </source>
</evidence>
<name>A0A8H5B8Q5_9AGAR</name>
<dbReference type="OrthoDB" id="202203at2759"/>